<evidence type="ECO:0000256" key="6">
    <source>
        <dbReference type="ARBA" id="ARBA00023242"/>
    </source>
</evidence>
<dbReference type="GO" id="GO:0000978">
    <property type="term" value="F:RNA polymerase II cis-regulatory region sequence-specific DNA binding"/>
    <property type="evidence" value="ECO:0007669"/>
    <property type="project" value="InterPro"/>
</dbReference>
<evidence type="ECO:0000256" key="7">
    <source>
        <dbReference type="PROSITE-ProRule" id="PRU00042"/>
    </source>
</evidence>
<feature type="compositionally biased region" description="Basic and acidic residues" evidence="8">
    <location>
        <begin position="186"/>
        <end position="198"/>
    </location>
</feature>
<dbReference type="InterPro" id="IPR007219">
    <property type="entry name" value="XnlR_reg_dom"/>
</dbReference>
<comment type="caution">
    <text evidence="10">The sequence shown here is derived from an EMBL/GenBank/DDBJ whole genome shotgun (WGS) entry which is preliminary data.</text>
</comment>
<dbReference type="Pfam" id="PF00096">
    <property type="entry name" value="zf-C2H2"/>
    <property type="match status" value="2"/>
</dbReference>
<dbReference type="FunFam" id="3.30.160.60:FF:002343">
    <property type="entry name" value="Zinc finger protein 33A"/>
    <property type="match status" value="1"/>
</dbReference>
<evidence type="ECO:0000256" key="2">
    <source>
        <dbReference type="ARBA" id="ARBA00022723"/>
    </source>
</evidence>
<dbReference type="InterPro" id="IPR051059">
    <property type="entry name" value="VerF-like"/>
</dbReference>
<dbReference type="EMBL" id="CAJVPD010000199">
    <property type="protein sequence ID" value="CAG8365134.1"/>
    <property type="molecule type" value="Genomic_DNA"/>
</dbReference>
<dbReference type="AlphaFoldDB" id="A0A9W4J0L9"/>
<dbReference type="GO" id="GO:0005634">
    <property type="term" value="C:nucleus"/>
    <property type="evidence" value="ECO:0007669"/>
    <property type="project" value="UniProtKB-SubCell"/>
</dbReference>
<dbReference type="SUPFAM" id="SSF57667">
    <property type="entry name" value="beta-beta-alpha zinc fingers"/>
    <property type="match status" value="1"/>
</dbReference>
<reference evidence="10" key="1">
    <citation type="submission" date="2021-07" db="EMBL/GenBank/DDBJ databases">
        <authorList>
            <person name="Branca A.L. A."/>
        </authorList>
    </citation>
    <scope>NUCLEOTIDE SEQUENCE</scope>
</reference>
<feature type="domain" description="C2H2-type" evidence="9">
    <location>
        <begin position="11"/>
        <end position="38"/>
    </location>
</feature>
<evidence type="ECO:0000256" key="8">
    <source>
        <dbReference type="SAM" id="MobiDB-lite"/>
    </source>
</evidence>
<feature type="domain" description="C2H2-type" evidence="9">
    <location>
        <begin position="39"/>
        <end position="66"/>
    </location>
</feature>
<organism evidence="10 11">
    <name type="scientific">Penicillium salamii</name>
    <dbReference type="NCBI Taxonomy" id="1612424"/>
    <lineage>
        <taxon>Eukaryota</taxon>
        <taxon>Fungi</taxon>
        <taxon>Dikarya</taxon>
        <taxon>Ascomycota</taxon>
        <taxon>Pezizomycotina</taxon>
        <taxon>Eurotiomycetes</taxon>
        <taxon>Eurotiomycetidae</taxon>
        <taxon>Eurotiales</taxon>
        <taxon>Aspergillaceae</taxon>
        <taxon>Penicillium</taxon>
    </lineage>
</organism>
<accession>A0A9W4J0L9</accession>
<dbReference type="OrthoDB" id="1740265at2759"/>
<evidence type="ECO:0000256" key="1">
    <source>
        <dbReference type="ARBA" id="ARBA00004123"/>
    </source>
</evidence>
<dbReference type="SMART" id="SM00355">
    <property type="entry name" value="ZnF_C2H2"/>
    <property type="match status" value="2"/>
</dbReference>
<dbReference type="Pfam" id="PF04082">
    <property type="entry name" value="Fungal_trans"/>
    <property type="match status" value="1"/>
</dbReference>
<dbReference type="GO" id="GO:0000785">
    <property type="term" value="C:chromatin"/>
    <property type="evidence" value="ECO:0007669"/>
    <property type="project" value="TreeGrafter"/>
</dbReference>
<dbReference type="GO" id="GO:0006351">
    <property type="term" value="P:DNA-templated transcription"/>
    <property type="evidence" value="ECO:0007669"/>
    <property type="project" value="InterPro"/>
</dbReference>
<proteinExistence type="predicted"/>
<dbReference type="PROSITE" id="PS50157">
    <property type="entry name" value="ZINC_FINGER_C2H2_2"/>
    <property type="match status" value="2"/>
</dbReference>
<gene>
    <name evidence="10" type="ORF">PSALAMII_LOCUS4041</name>
</gene>
<dbReference type="CDD" id="cd12148">
    <property type="entry name" value="fungal_TF_MHR"/>
    <property type="match status" value="1"/>
</dbReference>
<keyword evidence="2" id="KW-0479">Metal-binding</keyword>
<protein>
    <recommendedName>
        <fullName evidence="9">C2H2-type domain-containing protein</fullName>
    </recommendedName>
</protein>
<dbReference type="PROSITE" id="PS00028">
    <property type="entry name" value="ZINC_FINGER_C2H2_1"/>
    <property type="match status" value="1"/>
</dbReference>
<keyword evidence="5" id="KW-0862">Zinc</keyword>
<name>A0A9W4J0L9_9EURO</name>
<dbReference type="GO" id="GO:0000981">
    <property type="term" value="F:DNA-binding transcription factor activity, RNA polymerase II-specific"/>
    <property type="evidence" value="ECO:0007669"/>
    <property type="project" value="InterPro"/>
</dbReference>
<dbReference type="Proteomes" id="UP001152592">
    <property type="component" value="Unassembled WGS sequence"/>
</dbReference>
<feature type="compositionally biased region" description="Polar residues" evidence="8">
    <location>
        <begin position="173"/>
        <end position="185"/>
    </location>
</feature>
<evidence type="ECO:0000256" key="4">
    <source>
        <dbReference type="ARBA" id="ARBA00022771"/>
    </source>
</evidence>
<dbReference type="PANTHER" id="PTHR40626">
    <property type="entry name" value="MIP31509P"/>
    <property type="match status" value="1"/>
</dbReference>
<evidence type="ECO:0000313" key="11">
    <source>
        <dbReference type="Proteomes" id="UP001152592"/>
    </source>
</evidence>
<keyword evidence="6" id="KW-0539">Nucleus</keyword>
<comment type="subcellular location">
    <subcellularLocation>
        <location evidence="1">Nucleus</location>
    </subcellularLocation>
</comment>
<evidence type="ECO:0000313" key="10">
    <source>
        <dbReference type="EMBL" id="CAG8365134.1"/>
    </source>
</evidence>
<sequence>MSKTAVRGEPLTCSVCARTFSRHEHLQRHSRTHTKEKPYICPCGRSFSRKDLLTRHERLSHPNAKPPDSHHQRKCYFDAHRRQCESNPSVLRLLVVEGQKNTATSQDLAVNPVPPSTIADPVNSAADLLIPSDDALFSGFDDPFLDFTNFMSADELGIDWDALMKDDAPMQLPLSNDNNTDVHQSNPERSDLSSRVPDDYSGDDDFRELKPFKCPWLMPEPDRLRFIGALSPFGEVIPTFVLPTRLSLARYTEGYVDGFRNHHPFVHIPTLNVLSYTRSPELALAFLAIGAQYRYETKTATSLYQASRSIVLERLRRGDLFLPRGASDEAQNDSAIDESSTDYMHRIQALLLLSWYCSWQNTPTLTQECFEYQGLIARSMRQIGIVDVPVVDANSWTEWVRVETDRRTKFFGWCLLNIQSFAYDTPPLLLSRELSLHLPSSCKEWVARDETEWLSVRARFPSPITFKQAYSSHLTTVNSVDPPSEVSPMGNYILIHALLQRIYLTQQLAADGPSENIVQNNIYEIERALNRWRHTWRTSSESMLDLQNSYGSLSFTSTALLAAAHIRLHYNLGPWRDLQSSDPAIVATTLREAPLPQRGSHLIYALLHSVHALNIPSQLGISYLSRCTSFSWSIHHALCGLECAAFLSKWLRAVAISQQGSPLSALESRVIRWITRVVREALLSQNETLHLGQQIDRSSMVGGTQLTNQLGYAIVKIWAQMFKSCNSPWPVFGLIGQSLHRYAELIENDVSLPEEC</sequence>
<keyword evidence="4 7" id="KW-0863">Zinc-finger</keyword>
<dbReference type="InterPro" id="IPR036236">
    <property type="entry name" value="Znf_C2H2_sf"/>
</dbReference>
<evidence type="ECO:0000256" key="3">
    <source>
        <dbReference type="ARBA" id="ARBA00022737"/>
    </source>
</evidence>
<feature type="region of interest" description="Disordered" evidence="8">
    <location>
        <begin position="171"/>
        <end position="200"/>
    </location>
</feature>
<evidence type="ECO:0000256" key="5">
    <source>
        <dbReference type="ARBA" id="ARBA00022833"/>
    </source>
</evidence>
<evidence type="ECO:0000259" key="9">
    <source>
        <dbReference type="PROSITE" id="PS50157"/>
    </source>
</evidence>
<dbReference type="Gene3D" id="3.30.160.60">
    <property type="entry name" value="Classic Zinc Finger"/>
    <property type="match status" value="2"/>
</dbReference>
<dbReference type="GO" id="GO:0008270">
    <property type="term" value="F:zinc ion binding"/>
    <property type="evidence" value="ECO:0007669"/>
    <property type="project" value="UniProtKB-KW"/>
</dbReference>
<keyword evidence="3" id="KW-0677">Repeat</keyword>
<dbReference type="PANTHER" id="PTHR40626:SF10">
    <property type="entry name" value="C2H2-TYPE DOMAIN-CONTAINING PROTEIN"/>
    <property type="match status" value="1"/>
</dbReference>
<dbReference type="InterPro" id="IPR013087">
    <property type="entry name" value="Znf_C2H2_type"/>
</dbReference>